<accession>A0A7C4KFC1</accession>
<dbReference type="EMBL" id="DSYK01000014">
    <property type="protein sequence ID" value="HGS20294.1"/>
    <property type="molecule type" value="Genomic_DNA"/>
</dbReference>
<reference evidence="1" key="1">
    <citation type="journal article" date="2020" name="mSystems">
        <title>Genome- and Community-Level Interaction Insights into Carbon Utilization and Element Cycling Functions of Hydrothermarchaeota in Hydrothermal Sediment.</title>
        <authorList>
            <person name="Zhou Z."/>
            <person name="Liu Y."/>
            <person name="Xu W."/>
            <person name="Pan J."/>
            <person name="Luo Z.H."/>
            <person name="Li M."/>
        </authorList>
    </citation>
    <scope>NUCLEOTIDE SEQUENCE [LARGE SCALE GENOMIC DNA]</scope>
    <source>
        <strain evidence="1">SpSt-573</strain>
    </source>
</reference>
<protein>
    <submittedName>
        <fullName evidence="1">Uncharacterized protein</fullName>
    </submittedName>
</protein>
<name>A0A7C4KFC1_9CHLR</name>
<comment type="caution">
    <text evidence="1">The sequence shown here is derived from an EMBL/GenBank/DDBJ whole genome shotgun (WGS) entry which is preliminary data.</text>
</comment>
<organism evidence="1">
    <name type="scientific">Anaerolinea thermolimosa</name>
    <dbReference type="NCBI Taxonomy" id="229919"/>
    <lineage>
        <taxon>Bacteria</taxon>
        <taxon>Bacillati</taxon>
        <taxon>Chloroflexota</taxon>
        <taxon>Anaerolineae</taxon>
        <taxon>Anaerolineales</taxon>
        <taxon>Anaerolineaceae</taxon>
        <taxon>Anaerolinea</taxon>
    </lineage>
</organism>
<sequence length="89" mass="9696">MQVVSAIREPLVTGGKTVKDVSHDISRQVEGKPTRLWWMAFGVSLARLALGWRGWCMWGWCCGASISISPHPIRVSGSSGWSPGLELSS</sequence>
<evidence type="ECO:0000313" key="1">
    <source>
        <dbReference type="EMBL" id="HGS20294.1"/>
    </source>
</evidence>
<gene>
    <name evidence="1" type="ORF">ENT37_00305</name>
</gene>
<dbReference type="AlphaFoldDB" id="A0A7C4KFC1"/>
<proteinExistence type="predicted"/>